<dbReference type="Pfam" id="PF00675">
    <property type="entry name" value="Peptidase_M16"/>
    <property type="match status" value="1"/>
</dbReference>
<dbReference type="RefSeq" id="WP_073550407.1">
    <property type="nucleotide sequence ID" value="NZ_CAWMVK010000004.1"/>
</dbReference>
<dbReference type="STRING" id="247279.NIES1031_15380"/>
<dbReference type="OrthoDB" id="9811314at2"/>
<dbReference type="Pfam" id="PF05193">
    <property type="entry name" value="Peptidase_M16_C"/>
    <property type="match status" value="1"/>
</dbReference>
<accession>A0A1U7HM64</accession>
<dbReference type="InterPro" id="IPR011249">
    <property type="entry name" value="Metalloenz_LuxS/M16"/>
</dbReference>
<dbReference type="PANTHER" id="PTHR11851:SF225">
    <property type="entry name" value="NON-PEPTIDASE HOMOLOG YMXG"/>
    <property type="match status" value="1"/>
</dbReference>
<feature type="domain" description="Peptidase M16 C-terminal" evidence="2">
    <location>
        <begin position="222"/>
        <end position="399"/>
    </location>
</feature>
<dbReference type="GO" id="GO:0046872">
    <property type="term" value="F:metal ion binding"/>
    <property type="evidence" value="ECO:0007669"/>
    <property type="project" value="InterPro"/>
</dbReference>
<feature type="domain" description="Peptidase M16 N-terminal" evidence="1">
    <location>
        <begin position="86"/>
        <end position="196"/>
    </location>
</feature>
<evidence type="ECO:0000313" key="4">
    <source>
        <dbReference type="Proteomes" id="UP000185984"/>
    </source>
</evidence>
<protein>
    <submittedName>
        <fullName evidence="3">Peptidase M16</fullName>
    </submittedName>
</protein>
<organism evidence="3 4">
    <name type="scientific">Chroogloeocystis siderophila 5.2 s.c.1</name>
    <dbReference type="NCBI Taxonomy" id="247279"/>
    <lineage>
        <taxon>Bacteria</taxon>
        <taxon>Bacillati</taxon>
        <taxon>Cyanobacteriota</taxon>
        <taxon>Cyanophyceae</taxon>
        <taxon>Oscillatoriophycideae</taxon>
        <taxon>Chroococcales</taxon>
        <taxon>Chroococcaceae</taxon>
        <taxon>Chroogloeocystis</taxon>
    </lineage>
</organism>
<dbReference type="InterPro" id="IPR011765">
    <property type="entry name" value="Pept_M16_N"/>
</dbReference>
<dbReference type="AlphaFoldDB" id="A0A1U7HM64"/>
<name>A0A1U7HM64_9CHRO</name>
<keyword evidence="4" id="KW-1185">Reference proteome</keyword>
<evidence type="ECO:0000313" key="3">
    <source>
        <dbReference type="EMBL" id="OKH24682.1"/>
    </source>
</evidence>
<gene>
    <name evidence="3" type="ORF">NIES1031_15380</name>
</gene>
<sequence>MLMHWVGTSRSQRRVNWLGLWLVALLLVVMLRLPAVAGAVHFTELQFAPLPEVQLPEYTRFVTDNGMIVYLLEDRELPLVSGTALFRTGQRWESAEKTGLAGLTGTVMRTGGTKQHSADELNELLEQRAATVETSISTASGSASFDALSEDLDTVFGLFAEVIRQPVFAQDKLDLAKTQLRGSIARRNDEPGSIAQREFQKLIYGDDSPYARIPEYQTVDNIAREDVVNFYREYFYPNNMILGIVGDFDSQQMRSLIQKYFADWQPNPGMQLPQLPTVCQAKQGGIFLVDQPQLTQSYLQIGHLGGQFNSPDYPALDVLNGVLNGFGGRLFNNVRSRQGLAYSVYGAWSPRYDYPGLFIAGGQTRSDATVSFIQAMQKEIERLKTELVTPEELALAKDSVLNSFVFNFEDPAQTLTRLLRYEYYGYPADFLFRYRQAVEATTAEDIQRVAQTHLKPENLVTLVVGNAAAIQPPLTALASEVTSIDITIPEAEPVATQQKR</sequence>
<dbReference type="EMBL" id="MRCC01000012">
    <property type="protein sequence ID" value="OKH24682.1"/>
    <property type="molecule type" value="Genomic_DNA"/>
</dbReference>
<comment type="caution">
    <text evidence="3">The sequence shown here is derived from an EMBL/GenBank/DDBJ whole genome shotgun (WGS) entry which is preliminary data.</text>
</comment>
<dbReference type="Gene3D" id="3.30.830.10">
    <property type="entry name" value="Metalloenzyme, LuxS/M16 peptidase-like"/>
    <property type="match status" value="2"/>
</dbReference>
<evidence type="ECO:0000259" key="2">
    <source>
        <dbReference type="Pfam" id="PF05193"/>
    </source>
</evidence>
<reference evidence="3 4" key="1">
    <citation type="submission" date="2016-11" db="EMBL/GenBank/DDBJ databases">
        <title>Draft Genome Sequences of Nine Cyanobacterial Strains from Diverse Habitats.</title>
        <authorList>
            <person name="Zhu T."/>
            <person name="Hou S."/>
            <person name="Lu X."/>
            <person name="Hess W.R."/>
        </authorList>
    </citation>
    <scope>NUCLEOTIDE SEQUENCE [LARGE SCALE GENOMIC DNA]</scope>
    <source>
        <strain evidence="3 4">5.2 s.c.1</strain>
    </source>
</reference>
<dbReference type="Proteomes" id="UP000185984">
    <property type="component" value="Unassembled WGS sequence"/>
</dbReference>
<evidence type="ECO:0000259" key="1">
    <source>
        <dbReference type="Pfam" id="PF00675"/>
    </source>
</evidence>
<dbReference type="SUPFAM" id="SSF63411">
    <property type="entry name" value="LuxS/MPP-like metallohydrolase"/>
    <property type="match status" value="2"/>
</dbReference>
<dbReference type="PANTHER" id="PTHR11851">
    <property type="entry name" value="METALLOPROTEASE"/>
    <property type="match status" value="1"/>
</dbReference>
<proteinExistence type="predicted"/>
<dbReference type="InterPro" id="IPR007863">
    <property type="entry name" value="Peptidase_M16_C"/>
</dbReference>
<dbReference type="InterPro" id="IPR050361">
    <property type="entry name" value="MPP/UQCRC_Complex"/>
</dbReference>